<feature type="region of interest" description="Disordered" evidence="1">
    <location>
        <begin position="571"/>
        <end position="612"/>
    </location>
</feature>
<organism evidence="2 3">
    <name type="scientific">Cymbomonas tetramitiformis</name>
    <dbReference type="NCBI Taxonomy" id="36881"/>
    <lineage>
        <taxon>Eukaryota</taxon>
        <taxon>Viridiplantae</taxon>
        <taxon>Chlorophyta</taxon>
        <taxon>Pyramimonadophyceae</taxon>
        <taxon>Pyramimonadales</taxon>
        <taxon>Pyramimonadaceae</taxon>
        <taxon>Cymbomonas</taxon>
    </lineage>
</organism>
<reference evidence="2 3" key="1">
    <citation type="journal article" date="2015" name="Genome Biol. Evol.">
        <title>Comparative Genomics of a Bacterivorous Green Alga Reveals Evolutionary Causalities and Consequences of Phago-Mixotrophic Mode of Nutrition.</title>
        <authorList>
            <person name="Burns J.A."/>
            <person name="Paasch A."/>
            <person name="Narechania A."/>
            <person name="Kim E."/>
        </authorList>
    </citation>
    <scope>NUCLEOTIDE SEQUENCE [LARGE SCALE GENOMIC DNA]</scope>
    <source>
        <strain evidence="2 3">PLY_AMNH</strain>
    </source>
</reference>
<evidence type="ECO:0000313" key="2">
    <source>
        <dbReference type="EMBL" id="KAK3275545.1"/>
    </source>
</evidence>
<sequence>MFDVHVDSIDPARDPLRSSYNGAQCKWLKAQLKVWDKGSRSSRLKMLGEFVARARHKTGPQLEMDYGNGASLFLARISAYLRLTYLLGHSTAALLDAISIFVSASSGNRFLTQFIEVGGVVTVLDVLTIPRLPVEDKKKALHLLCHVANAGRHYKEQICEHGGIDVVLGFLSSTTDDKAHSICQRLLSDLGRGNPRHGTIILEEVIPVLNCDVPGACRVSAQVIPPCSPLDPGPLMELHPQRVARALLAADAIGGSSDNSKKNGLKQPLVLGAVQMLRSRNFQVQYEASELLKVLETLPGVLPILIPRLVQCLSPPELALNRMEADDEDALLAMAFSGVTPEVTWKKTSMTVMGGILQNDVVPHAFVQQASAVKYLNGRIDHFMQICNVNEEPVVTTEQYLLGLLSCLANGQHVESRKCGLAALEEILASQAEVWAVGGNGSNVVGSMLLEEMGNAFKMYITGTPDRALDDIPAAILETLLAFLRRRVPEGSMQAAGAALKGSGVVMGRLESFLQQGQRDGRADEFDAPAAAQFSRPGSGNQSKELVEEEEEEEEDKYTKEELRMLEMLQMTNKDKKDMRNELELEDASKQRLLDDDPQVGDEVTRLSNGQVTRVGRKLAAKDFLDEVSSDDEG</sequence>
<protein>
    <recommendedName>
        <fullName evidence="4">ARM repeat-containing protein</fullName>
    </recommendedName>
</protein>
<dbReference type="SUPFAM" id="SSF48371">
    <property type="entry name" value="ARM repeat"/>
    <property type="match status" value="1"/>
</dbReference>
<comment type="caution">
    <text evidence="2">The sequence shown here is derived from an EMBL/GenBank/DDBJ whole genome shotgun (WGS) entry which is preliminary data.</text>
</comment>
<evidence type="ECO:0000256" key="1">
    <source>
        <dbReference type="SAM" id="MobiDB-lite"/>
    </source>
</evidence>
<dbReference type="AlphaFoldDB" id="A0AAE0GC86"/>
<proteinExistence type="predicted"/>
<feature type="compositionally biased region" description="Acidic residues" evidence="1">
    <location>
        <begin position="547"/>
        <end position="556"/>
    </location>
</feature>
<dbReference type="Proteomes" id="UP001190700">
    <property type="component" value="Unassembled WGS sequence"/>
</dbReference>
<dbReference type="PANTHER" id="PTHR34258:SF1">
    <property type="entry name" value="ARMADILLO-LIKE HELICAL DOMAIN CONTAINING PROTEIN 1"/>
    <property type="match status" value="1"/>
</dbReference>
<dbReference type="InterPro" id="IPR041090">
    <property type="entry name" value="DUF5578"/>
</dbReference>
<feature type="region of interest" description="Disordered" evidence="1">
    <location>
        <begin position="517"/>
        <end position="559"/>
    </location>
</feature>
<dbReference type="InterPro" id="IPR016024">
    <property type="entry name" value="ARM-type_fold"/>
</dbReference>
<evidence type="ECO:0000313" key="3">
    <source>
        <dbReference type="Proteomes" id="UP001190700"/>
    </source>
</evidence>
<dbReference type="PANTHER" id="PTHR34258">
    <property type="entry name" value="ARMADILLO-LIKE HELICAL DOMAIN CONTAINING PROTEIN 1"/>
    <property type="match status" value="1"/>
</dbReference>
<dbReference type="Gene3D" id="1.25.10.10">
    <property type="entry name" value="Leucine-rich Repeat Variant"/>
    <property type="match status" value="1"/>
</dbReference>
<accession>A0AAE0GC86</accession>
<dbReference type="InterPro" id="IPR011989">
    <property type="entry name" value="ARM-like"/>
</dbReference>
<dbReference type="EMBL" id="LGRX02007165">
    <property type="protein sequence ID" value="KAK3275545.1"/>
    <property type="molecule type" value="Genomic_DNA"/>
</dbReference>
<gene>
    <name evidence="2" type="ORF">CYMTET_16328</name>
</gene>
<feature type="compositionally biased region" description="Basic and acidic residues" evidence="1">
    <location>
        <begin position="573"/>
        <end position="595"/>
    </location>
</feature>
<evidence type="ECO:0008006" key="4">
    <source>
        <dbReference type="Google" id="ProtNLM"/>
    </source>
</evidence>
<keyword evidence="3" id="KW-1185">Reference proteome</keyword>
<dbReference type="Pfam" id="PF17741">
    <property type="entry name" value="DUF5578"/>
    <property type="match status" value="1"/>
</dbReference>
<name>A0AAE0GC86_9CHLO</name>